<evidence type="ECO:0000259" key="1">
    <source>
        <dbReference type="PROSITE" id="PS50801"/>
    </source>
</evidence>
<keyword evidence="3" id="KW-1185">Reference proteome</keyword>
<dbReference type="InterPro" id="IPR036513">
    <property type="entry name" value="STAS_dom_sf"/>
</dbReference>
<dbReference type="InterPro" id="IPR002645">
    <property type="entry name" value="STAS_dom"/>
</dbReference>
<dbReference type="RefSeq" id="WP_135437112.1">
    <property type="nucleotide sequence ID" value="NZ_SRLA01000009.1"/>
</dbReference>
<accession>A0A4Z0NYP9</accession>
<dbReference type="Proteomes" id="UP000298337">
    <property type="component" value="Unassembled WGS sequence"/>
</dbReference>
<dbReference type="AlphaFoldDB" id="A0A4Z0NYP9"/>
<dbReference type="InterPro" id="IPR058548">
    <property type="entry name" value="MlaB-like_STAS"/>
</dbReference>
<protein>
    <recommendedName>
        <fullName evidence="1">STAS domain-containing protein</fullName>
    </recommendedName>
</protein>
<proteinExistence type="predicted"/>
<reference evidence="2 3" key="1">
    <citation type="submission" date="2019-04" db="EMBL/GenBank/DDBJ databases">
        <authorList>
            <person name="Feng G."/>
            <person name="Zhang J."/>
            <person name="Zhu H."/>
        </authorList>
    </citation>
    <scope>NUCLEOTIDE SEQUENCE [LARGE SCALE GENOMIC DNA]</scope>
    <source>
        <strain evidence="2 3">92R-1</strain>
    </source>
</reference>
<dbReference type="SUPFAM" id="SSF52091">
    <property type="entry name" value="SpoIIaa-like"/>
    <property type="match status" value="1"/>
</dbReference>
<dbReference type="PROSITE" id="PS50801">
    <property type="entry name" value="STAS"/>
    <property type="match status" value="1"/>
</dbReference>
<comment type="caution">
    <text evidence="2">The sequence shown here is derived from an EMBL/GenBank/DDBJ whole genome shotgun (WGS) entry which is preliminary data.</text>
</comment>
<gene>
    <name evidence="2" type="ORF">EU556_25875</name>
</gene>
<dbReference type="Pfam" id="PF13466">
    <property type="entry name" value="STAS_2"/>
    <property type="match status" value="1"/>
</dbReference>
<name>A0A4Z0NYP9_9BACT</name>
<sequence>MPRSHPIQLGHFYGQCEVTIRSGQLGPTVAAQLQQTLEQLIHRGIRRLWLDCQQLESLTYYGQQAILNLMRRAAAANLALFWYGFSARVKQELADSGLYLLLHNVPLSSYRAL</sequence>
<dbReference type="EMBL" id="SRLA01000009">
    <property type="protein sequence ID" value="TGE03348.1"/>
    <property type="molecule type" value="Genomic_DNA"/>
</dbReference>
<dbReference type="OrthoDB" id="885901at2"/>
<dbReference type="Gene3D" id="3.30.750.24">
    <property type="entry name" value="STAS domain"/>
    <property type="match status" value="1"/>
</dbReference>
<organism evidence="2 3">
    <name type="scientific">Hymenobacter fodinae</name>
    <dbReference type="NCBI Taxonomy" id="2510796"/>
    <lineage>
        <taxon>Bacteria</taxon>
        <taxon>Pseudomonadati</taxon>
        <taxon>Bacteroidota</taxon>
        <taxon>Cytophagia</taxon>
        <taxon>Cytophagales</taxon>
        <taxon>Hymenobacteraceae</taxon>
        <taxon>Hymenobacter</taxon>
    </lineage>
</organism>
<evidence type="ECO:0000313" key="2">
    <source>
        <dbReference type="EMBL" id="TGE03348.1"/>
    </source>
</evidence>
<evidence type="ECO:0000313" key="3">
    <source>
        <dbReference type="Proteomes" id="UP000298337"/>
    </source>
</evidence>
<feature type="domain" description="STAS" evidence="1">
    <location>
        <begin position="22"/>
        <end position="113"/>
    </location>
</feature>